<evidence type="ECO:0000256" key="3">
    <source>
        <dbReference type="ARBA" id="ARBA00022989"/>
    </source>
</evidence>
<keyword evidence="3 5" id="KW-1133">Transmembrane helix</keyword>
<accession>A0A8J6TTL2</accession>
<keyword evidence="4 5" id="KW-0472">Membrane</keyword>
<dbReference type="Proteomes" id="UP000652681">
    <property type="component" value="Unassembled WGS sequence"/>
</dbReference>
<keyword evidence="5" id="KW-1003">Cell membrane</keyword>
<dbReference type="PANTHER" id="PTHR30371">
    <property type="entry name" value="SEC-INDEPENDENT PROTEIN TRANSLOCASE PROTEIN TATC"/>
    <property type="match status" value="1"/>
</dbReference>
<feature type="transmembrane region" description="Helical" evidence="5">
    <location>
        <begin position="208"/>
        <end position="224"/>
    </location>
</feature>
<dbReference type="NCBIfam" id="TIGR00945">
    <property type="entry name" value="tatC"/>
    <property type="match status" value="1"/>
</dbReference>
<evidence type="ECO:0000256" key="2">
    <source>
        <dbReference type="ARBA" id="ARBA00022692"/>
    </source>
</evidence>
<keyword evidence="5" id="KW-0811">Translocation</keyword>
<comment type="similarity">
    <text evidence="5">Belongs to the TatC family.</text>
</comment>
<evidence type="ECO:0000313" key="7">
    <source>
        <dbReference type="Proteomes" id="UP000652681"/>
    </source>
</evidence>
<feature type="transmembrane region" description="Helical" evidence="5">
    <location>
        <begin position="170"/>
        <end position="196"/>
    </location>
</feature>
<dbReference type="GO" id="GO:0043953">
    <property type="term" value="P:protein transport by the Tat complex"/>
    <property type="evidence" value="ECO:0007669"/>
    <property type="project" value="UniProtKB-UniRule"/>
</dbReference>
<name>A0A8J6TTL2_9FLAO</name>
<organism evidence="6 7">
    <name type="scientific">Taishania pollutisoli</name>
    <dbReference type="NCBI Taxonomy" id="2766479"/>
    <lineage>
        <taxon>Bacteria</taxon>
        <taxon>Pseudomonadati</taxon>
        <taxon>Bacteroidota</taxon>
        <taxon>Flavobacteriia</taxon>
        <taxon>Flavobacteriales</taxon>
        <taxon>Crocinitomicaceae</taxon>
        <taxon>Taishania</taxon>
    </lineage>
</organism>
<dbReference type="EMBL" id="JACVEL010000009">
    <property type="protein sequence ID" value="MBC9813282.1"/>
    <property type="molecule type" value="Genomic_DNA"/>
</dbReference>
<keyword evidence="5" id="KW-0813">Transport</keyword>
<dbReference type="Pfam" id="PF00902">
    <property type="entry name" value="TatC"/>
    <property type="match status" value="1"/>
</dbReference>
<feature type="transmembrane region" description="Helical" evidence="5">
    <location>
        <begin position="230"/>
        <end position="251"/>
    </location>
</feature>
<dbReference type="AlphaFoldDB" id="A0A8J6TTL2"/>
<dbReference type="GO" id="GO:0009977">
    <property type="term" value="F:proton motive force dependent protein transmembrane transporter activity"/>
    <property type="evidence" value="ECO:0007669"/>
    <property type="project" value="TreeGrafter"/>
</dbReference>
<evidence type="ECO:0000256" key="4">
    <source>
        <dbReference type="ARBA" id="ARBA00023136"/>
    </source>
</evidence>
<evidence type="ECO:0000256" key="1">
    <source>
        <dbReference type="ARBA" id="ARBA00004141"/>
    </source>
</evidence>
<dbReference type="PANTHER" id="PTHR30371:SF0">
    <property type="entry name" value="SEC-INDEPENDENT PROTEIN TRANSLOCASE PROTEIN TATC, CHLOROPLASTIC-RELATED"/>
    <property type="match status" value="1"/>
</dbReference>
<dbReference type="HAMAP" id="MF_00902">
    <property type="entry name" value="TatC"/>
    <property type="match status" value="1"/>
</dbReference>
<evidence type="ECO:0000256" key="5">
    <source>
        <dbReference type="HAMAP-Rule" id="MF_00902"/>
    </source>
</evidence>
<proteinExistence type="inferred from homology"/>
<protein>
    <recommendedName>
        <fullName evidence="5">Sec-independent protein translocase protein TatC</fullName>
    </recommendedName>
</protein>
<feature type="transmembrane region" description="Helical" evidence="5">
    <location>
        <begin position="86"/>
        <end position="105"/>
    </location>
</feature>
<keyword evidence="5" id="KW-0653">Protein transport</keyword>
<dbReference type="GO" id="GO:0065002">
    <property type="term" value="P:intracellular protein transmembrane transport"/>
    <property type="evidence" value="ECO:0007669"/>
    <property type="project" value="TreeGrafter"/>
</dbReference>
<dbReference type="GO" id="GO:0033281">
    <property type="term" value="C:TAT protein transport complex"/>
    <property type="evidence" value="ECO:0007669"/>
    <property type="project" value="UniProtKB-UniRule"/>
</dbReference>
<keyword evidence="7" id="KW-1185">Reference proteome</keyword>
<keyword evidence="2 5" id="KW-0812">Transmembrane</keyword>
<comment type="subunit">
    <text evidence="5">Forms a complex with TatA.</text>
</comment>
<comment type="subcellular location">
    <subcellularLocation>
        <location evidence="5">Cell membrane</location>
        <topology evidence="5">Multi-pass membrane protein</topology>
    </subcellularLocation>
    <subcellularLocation>
        <location evidence="1">Membrane</location>
        <topology evidence="1">Multi-pass membrane protein</topology>
    </subcellularLocation>
</comment>
<gene>
    <name evidence="5 6" type="primary">tatC</name>
    <name evidence="6" type="ORF">H9Y05_12460</name>
</gene>
<feature type="transmembrane region" description="Helical" evidence="5">
    <location>
        <begin position="20"/>
        <end position="37"/>
    </location>
</feature>
<feature type="transmembrane region" description="Helical" evidence="5">
    <location>
        <begin position="126"/>
        <end position="150"/>
    </location>
</feature>
<comment type="function">
    <text evidence="5">Part of the twin-arginine translocation (Tat) system that transports large folded proteins containing a characteristic twin-arginine motif in their signal peptide across membranes.</text>
</comment>
<dbReference type="PRINTS" id="PR01840">
    <property type="entry name" value="TATCFAMILY"/>
</dbReference>
<comment type="caution">
    <text evidence="6">The sequence shown here is derived from an EMBL/GenBank/DDBJ whole genome shotgun (WGS) entry which is preliminary data.</text>
</comment>
<sequence>MSDEKNMSFLQHLEELRWRLVKSAIAIVTCAIVLFVYQEWIMDNIFLIMLDNNFISFKLLCHWFDVCTPPTPVEMQSMNVSGQFSYALWMSILGGIVVASPFIFYQLWAFIRPALKGTERSAMGGLVFYVSLLFLLGILFGYFVVTPMTIQFFGNYKISTQIQNIFTVDSYMGMILSTIFYTGLFFLLPIASYLLARLGIITADFLRKYRKHALVGVLILAAIITPPDLISQVIVSIPIALLYEIGILTAARVEKKRNKENINN</sequence>
<dbReference type="InterPro" id="IPR002033">
    <property type="entry name" value="TatC"/>
</dbReference>
<reference evidence="6" key="1">
    <citation type="submission" date="2020-09" db="EMBL/GenBank/DDBJ databases">
        <title>Taishania pollutisoli gen. nov., sp. nov., Isolated from Tetrabromobisphenol A-Contaminated Soil.</title>
        <authorList>
            <person name="Chen Q."/>
        </authorList>
    </citation>
    <scope>NUCLEOTIDE SEQUENCE</scope>
    <source>
        <strain evidence="6">CZZ-1</strain>
    </source>
</reference>
<evidence type="ECO:0000313" key="6">
    <source>
        <dbReference type="EMBL" id="MBC9813282.1"/>
    </source>
</evidence>